<evidence type="ECO:0000256" key="1">
    <source>
        <dbReference type="SAM" id="MobiDB-lite"/>
    </source>
</evidence>
<keyword evidence="3" id="KW-1185">Reference proteome</keyword>
<evidence type="ECO:0000313" key="3">
    <source>
        <dbReference type="Proteomes" id="UP001219525"/>
    </source>
</evidence>
<comment type="caution">
    <text evidence="2">The sequence shown here is derived from an EMBL/GenBank/DDBJ whole genome shotgun (WGS) entry which is preliminary data.</text>
</comment>
<proteinExistence type="predicted"/>
<dbReference type="AlphaFoldDB" id="A0AAD6UVZ7"/>
<feature type="region of interest" description="Disordered" evidence="1">
    <location>
        <begin position="54"/>
        <end position="119"/>
    </location>
</feature>
<sequence>MLPNAPKNFGFGAELREIWARKAGTQARGAAGIGADAQRGPPVGVTQRARERLGGRKQVVDGGQQTAGQQREVQRAEGQAAAGGGTGGGRRARSGRRVAWWDEGGGGGRRLAHPYFVQP</sequence>
<name>A0AAD6UVZ7_9AGAR</name>
<evidence type="ECO:0000313" key="2">
    <source>
        <dbReference type="EMBL" id="KAJ7196226.1"/>
    </source>
</evidence>
<accession>A0AAD6UVZ7</accession>
<dbReference type="Proteomes" id="UP001219525">
    <property type="component" value="Unassembled WGS sequence"/>
</dbReference>
<dbReference type="EMBL" id="JARJCW010000085">
    <property type="protein sequence ID" value="KAJ7196226.1"/>
    <property type="molecule type" value="Genomic_DNA"/>
</dbReference>
<feature type="compositionally biased region" description="Low complexity" evidence="1">
    <location>
        <begin position="68"/>
        <end position="80"/>
    </location>
</feature>
<reference evidence="2" key="1">
    <citation type="submission" date="2023-03" db="EMBL/GenBank/DDBJ databases">
        <title>Massive genome expansion in bonnet fungi (Mycena s.s.) driven by repeated elements and novel gene families across ecological guilds.</title>
        <authorList>
            <consortium name="Lawrence Berkeley National Laboratory"/>
            <person name="Harder C.B."/>
            <person name="Miyauchi S."/>
            <person name="Viragh M."/>
            <person name="Kuo A."/>
            <person name="Thoen E."/>
            <person name="Andreopoulos B."/>
            <person name="Lu D."/>
            <person name="Skrede I."/>
            <person name="Drula E."/>
            <person name="Henrissat B."/>
            <person name="Morin E."/>
            <person name="Kohler A."/>
            <person name="Barry K."/>
            <person name="LaButti K."/>
            <person name="Morin E."/>
            <person name="Salamov A."/>
            <person name="Lipzen A."/>
            <person name="Mereny Z."/>
            <person name="Hegedus B."/>
            <person name="Baldrian P."/>
            <person name="Stursova M."/>
            <person name="Weitz H."/>
            <person name="Taylor A."/>
            <person name="Grigoriev I.V."/>
            <person name="Nagy L.G."/>
            <person name="Martin F."/>
            <person name="Kauserud H."/>
        </authorList>
    </citation>
    <scope>NUCLEOTIDE SEQUENCE</scope>
    <source>
        <strain evidence="2">9144</strain>
    </source>
</reference>
<gene>
    <name evidence="2" type="ORF">GGX14DRAFT_403427</name>
</gene>
<protein>
    <submittedName>
        <fullName evidence="2">Uncharacterized protein</fullName>
    </submittedName>
</protein>
<organism evidence="2 3">
    <name type="scientific">Mycena pura</name>
    <dbReference type="NCBI Taxonomy" id="153505"/>
    <lineage>
        <taxon>Eukaryota</taxon>
        <taxon>Fungi</taxon>
        <taxon>Dikarya</taxon>
        <taxon>Basidiomycota</taxon>
        <taxon>Agaricomycotina</taxon>
        <taxon>Agaricomycetes</taxon>
        <taxon>Agaricomycetidae</taxon>
        <taxon>Agaricales</taxon>
        <taxon>Marasmiineae</taxon>
        <taxon>Mycenaceae</taxon>
        <taxon>Mycena</taxon>
    </lineage>
</organism>